<dbReference type="FunFam" id="3.90.190.10:FF:000063">
    <property type="entry name" value="Dual specificity phosphatase 23"/>
    <property type="match status" value="1"/>
</dbReference>
<dbReference type="EMBL" id="LT981265">
    <property type="protein sequence ID" value="SPC34845.1"/>
    <property type="molecule type" value="Genomic_DNA"/>
</dbReference>
<sequence length="166" mass="18727">MGNRLGDMARRVHGKIFGRPHNFSWVIDGLLAGSARPMSMQEMEWVKQVGIKSIVSVIEEPLPDEWLDGINYLHIPTLDYTAPDVEDMDRAVEFINSSIRDGKPVMVHCAAGKGRTGTVLAAYLIKYKGLSAVESINMIRSMRPGSIQSSRQEMALLFYERYIRVR</sequence>
<dbReference type="PRINTS" id="PR00700">
    <property type="entry name" value="PRTYPHPHTASE"/>
</dbReference>
<dbReference type="GO" id="GO:0005829">
    <property type="term" value="C:cytosol"/>
    <property type="evidence" value="ECO:0007669"/>
    <property type="project" value="UniProtKB-SubCell"/>
</dbReference>
<evidence type="ECO:0000313" key="10">
    <source>
        <dbReference type="EMBL" id="SPC34845.1"/>
    </source>
</evidence>
<evidence type="ECO:0000313" key="11">
    <source>
        <dbReference type="Proteomes" id="UP000236248"/>
    </source>
</evidence>
<dbReference type="InterPro" id="IPR016130">
    <property type="entry name" value="Tyr_Pase_AS"/>
</dbReference>
<keyword evidence="11" id="KW-1185">Reference proteome</keyword>
<dbReference type="InterPro" id="IPR000242">
    <property type="entry name" value="PTP_cat"/>
</dbReference>
<organism evidence="10 11">
    <name type="scientific">Candidatus Nitrosocaldus cavascurensis</name>
    <dbReference type="NCBI Taxonomy" id="2058097"/>
    <lineage>
        <taxon>Archaea</taxon>
        <taxon>Nitrososphaerota</taxon>
        <taxon>Nitrososphaeria</taxon>
        <taxon>Candidatus Nitrosocaldales</taxon>
        <taxon>Candidatus Nitrosocaldaceae</taxon>
        <taxon>Candidatus Nitrosocaldus</taxon>
    </lineage>
</organism>
<comment type="catalytic activity">
    <reaction evidence="7">
        <text>O-phospho-L-threonyl-[protein] + H2O = L-threonyl-[protein] + phosphate</text>
        <dbReference type="Rhea" id="RHEA:47004"/>
        <dbReference type="Rhea" id="RHEA-COMP:11060"/>
        <dbReference type="Rhea" id="RHEA-COMP:11605"/>
        <dbReference type="ChEBI" id="CHEBI:15377"/>
        <dbReference type="ChEBI" id="CHEBI:30013"/>
        <dbReference type="ChEBI" id="CHEBI:43474"/>
        <dbReference type="ChEBI" id="CHEBI:61977"/>
        <dbReference type="EC" id="3.1.3.16"/>
    </reaction>
</comment>
<keyword evidence="4" id="KW-0378">Hydrolase</keyword>
<comment type="subcellular location">
    <subcellularLocation>
        <location evidence="1">Cytoplasm</location>
        <location evidence="1">Cytosol</location>
    </subcellularLocation>
</comment>
<evidence type="ECO:0000256" key="1">
    <source>
        <dbReference type="ARBA" id="ARBA00004514"/>
    </source>
</evidence>
<keyword evidence="5" id="KW-0904">Protein phosphatase</keyword>
<dbReference type="InterPro" id="IPR000387">
    <property type="entry name" value="Tyr_Pase_dom"/>
</dbReference>
<dbReference type="GO" id="GO:0004725">
    <property type="term" value="F:protein tyrosine phosphatase activity"/>
    <property type="evidence" value="ECO:0007669"/>
    <property type="project" value="InterPro"/>
</dbReference>
<dbReference type="InterPro" id="IPR003595">
    <property type="entry name" value="Tyr_Pase_cat"/>
</dbReference>
<comment type="similarity">
    <text evidence="2">Belongs to the protein-tyrosine phosphatase family. Non-receptor class dual specificity subfamily.</text>
</comment>
<dbReference type="RefSeq" id="WP_103286574.1">
    <property type="nucleotide sequence ID" value="NZ_LT981265.1"/>
</dbReference>
<evidence type="ECO:0000259" key="8">
    <source>
        <dbReference type="PROSITE" id="PS50054"/>
    </source>
</evidence>
<feature type="domain" description="Tyrosine-protein phosphatase" evidence="8">
    <location>
        <begin position="22"/>
        <end position="166"/>
    </location>
</feature>
<dbReference type="GO" id="GO:0004722">
    <property type="term" value="F:protein serine/threonine phosphatase activity"/>
    <property type="evidence" value="ECO:0007669"/>
    <property type="project" value="UniProtKB-EC"/>
</dbReference>
<dbReference type="SMART" id="SM00195">
    <property type="entry name" value="DSPc"/>
    <property type="match status" value="1"/>
</dbReference>
<accession>A0A2K5AT86</accession>
<dbReference type="Gene3D" id="3.90.190.10">
    <property type="entry name" value="Protein tyrosine phosphatase superfamily"/>
    <property type="match status" value="1"/>
</dbReference>
<evidence type="ECO:0000256" key="4">
    <source>
        <dbReference type="ARBA" id="ARBA00022801"/>
    </source>
</evidence>
<dbReference type="CDD" id="cd14504">
    <property type="entry name" value="DUSP23"/>
    <property type="match status" value="1"/>
</dbReference>
<keyword evidence="3" id="KW-0963">Cytoplasm</keyword>
<dbReference type="InterPro" id="IPR057023">
    <property type="entry name" value="PTP-SAK"/>
</dbReference>
<name>A0A2K5AT86_9ARCH</name>
<dbReference type="PROSITE" id="PS50054">
    <property type="entry name" value="TYR_PHOSPHATASE_DUAL"/>
    <property type="match status" value="1"/>
</dbReference>
<feature type="domain" description="Tyrosine specific protein phosphatases" evidence="9">
    <location>
        <begin position="86"/>
        <end position="154"/>
    </location>
</feature>
<comment type="catalytic activity">
    <reaction evidence="6">
        <text>O-phospho-L-seryl-[protein] + H2O = L-seryl-[protein] + phosphate</text>
        <dbReference type="Rhea" id="RHEA:20629"/>
        <dbReference type="Rhea" id="RHEA-COMP:9863"/>
        <dbReference type="Rhea" id="RHEA-COMP:11604"/>
        <dbReference type="ChEBI" id="CHEBI:15377"/>
        <dbReference type="ChEBI" id="CHEBI:29999"/>
        <dbReference type="ChEBI" id="CHEBI:43474"/>
        <dbReference type="ChEBI" id="CHEBI:83421"/>
        <dbReference type="EC" id="3.1.3.16"/>
    </reaction>
</comment>
<evidence type="ECO:0000256" key="3">
    <source>
        <dbReference type="ARBA" id="ARBA00022490"/>
    </source>
</evidence>
<evidence type="ECO:0000259" key="9">
    <source>
        <dbReference type="PROSITE" id="PS50056"/>
    </source>
</evidence>
<dbReference type="PANTHER" id="PTHR23339">
    <property type="entry name" value="TYROSINE SPECIFIC PROTEIN PHOSPHATASE AND DUAL SPECIFICITY PROTEIN PHOSPHATASE"/>
    <property type="match status" value="1"/>
</dbReference>
<dbReference type="InterPro" id="IPR029021">
    <property type="entry name" value="Prot-tyrosine_phosphatase-like"/>
</dbReference>
<gene>
    <name evidence="10" type="ORF">NCAV_1682</name>
</gene>
<protein>
    <submittedName>
        <fullName evidence="10">Dual specificity protein phosphatase</fullName>
    </submittedName>
</protein>
<dbReference type="SUPFAM" id="SSF52799">
    <property type="entry name" value="(Phosphotyrosine protein) phosphatases II"/>
    <property type="match status" value="1"/>
</dbReference>
<dbReference type="Proteomes" id="UP000236248">
    <property type="component" value="Chromosome NCAV"/>
</dbReference>
<dbReference type="InterPro" id="IPR020422">
    <property type="entry name" value="TYR_PHOSPHATASE_DUAL_dom"/>
</dbReference>
<evidence type="ECO:0000256" key="2">
    <source>
        <dbReference type="ARBA" id="ARBA00008601"/>
    </source>
</evidence>
<evidence type="ECO:0000256" key="5">
    <source>
        <dbReference type="ARBA" id="ARBA00022912"/>
    </source>
</evidence>
<reference evidence="11" key="1">
    <citation type="submission" date="2018-01" db="EMBL/GenBank/DDBJ databases">
        <authorList>
            <person name="Kerou L M."/>
        </authorList>
    </citation>
    <scope>NUCLEOTIDE SEQUENCE [LARGE SCALE GENOMIC DNA]</scope>
    <source>
        <strain evidence="11">SCU2</strain>
    </source>
</reference>
<dbReference type="PROSITE" id="PS50056">
    <property type="entry name" value="TYR_PHOSPHATASE_2"/>
    <property type="match status" value="1"/>
</dbReference>
<evidence type="ECO:0000256" key="6">
    <source>
        <dbReference type="ARBA" id="ARBA00047761"/>
    </source>
</evidence>
<dbReference type="PROSITE" id="PS00383">
    <property type="entry name" value="TYR_PHOSPHATASE_1"/>
    <property type="match status" value="1"/>
</dbReference>
<dbReference type="SMART" id="SM00404">
    <property type="entry name" value="PTPc_motif"/>
    <property type="match status" value="1"/>
</dbReference>
<dbReference type="Pfam" id="PF22784">
    <property type="entry name" value="PTP-SAK"/>
    <property type="match status" value="1"/>
</dbReference>
<evidence type="ECO:0000256" key="7">
    <source>
        <dbReference type="ARBA" id="ARBA00048336"/>
    </source>
</evidence>
<dbReference type="GeneID" id="41595671"/>
<proteinExistence type="inferred from homology"/>
<dbReference type="InterPro" id="IPR050561">
    <property type="entry name" value="PTP"/>
</dbReference>
<dbReference type="KEGG" id="ncv:NCAV_1682"/>
<dbReference type="AlphaFoldDB" id="A0A2K5AT86"/>